<dbReference type="SUPFAM" id="SSF101447">
    <property type="entry name" value="Formin homology 2 domain (FH2 domain)"/>
    <property type="match status" value="1"/>
</dbReference>
<dbReference type="PANTHER" id="PTHR23213">
    <property type="entry name" value="FORMIN-RELATED"/>
    <property type="match status" value="1"/>
</dbReference>
<reference evidence="3" key="1">
    <citation type="submission" date="2022-06" db="EMBL/GenBank/DDBJ databases">
        <title>Uncovering the hologenomic basis of an extraordinary plant invasion.</title>
        <authorList>
            <person name="Bieker V.C."/>
            <person name="Martin M.D."/>
            <person name="Gilbert T."/>
            <person name="Hodgins K."/>
            <person name="Battlay P."/>
            <person name="Petersen B."/>
            <person name="Wilson J."/>
        </authorList>
    </citation>
    <scope>NUCLEOTIDE SEQUENCE</scope>
    <source>
        <strain evidence="3">AA19_3_7</strain>
        <tissue evidence="3">Leaf</tissue>
    </source>
</reference>
<evidence type="ECO:0000313" key="3">
    <source>
        <dbReference type="EMBL" id="KAI7732594.1"/>
    </source>
</evidence>
<dbReference type="GO" id="GO:0051015">
    <property type="term" value="F:actin filament binding"/>
    <property type="evidence" value="ECO:0007669"/>
    <property type="project" value="InterPro"/>
</dbReference>
<dbReference type="EMBL" id="JAMZMK010010203">
    <property type="protein sequence ID" value="KAI7732594.1"/>
    <property type="molecule type" value="Genomic_DNA"/>
</dbReference>
<organism evidence="3 4">
    <name type="scientific">Ambrosia artemisiifolia</name>
    <name type="common">Common ragweed</name>
    <dbReference type="NCBI Taxonomy" id="4212"/>
    <lineage>
        <taxon>Eukaryota</taxon>
        <taxon>Viridiplantae</taxon>
        <taxon>Streptophyta</taxon>
        <taxon>Embryophyta</taxon>
        <taxon>Tracheophyta</taxon>
        <taxon>Spermatophyta</taxon>
        <taxon>Magnoliopsida</taxon>
        <taxon>eudicotyledons</taxon>
        <taxon>Gunneridae</taxon>
        <taxon>Pentapetalae</taxon>
        <taxon>asterids</taxon>
        <taxon>campanulids</taxon>
        <taxon>Asterales</taxon>
        <taxon>Asteraceae</taxon>
        <taxon>Asteroideae</taxon>
        <taxon>Heliantheae alliance</taxon>
        <taxon>Heliantheae</taxon>
        <taxon>Ambrosia</taxon>
    </lineage>
</organism>
<dbReference type="PROSITE" id="PS51444">
    <property type="entry name" value="FH2"/>
    <property type="match status" value="1"/>
</dbReference>
<feature type="domain" description="FH2" evidence="2">
    <location>
        <begin position="1"/>
        <end position="168"/>
    </location>
</feature>
<dbReference type="InterPro" id="IPR015425">
    <property type="entry name" value="FH2_Formin"/>
</dbReference>
<dbReference type="GO" id="GO:0045010">
    <property type="term" value="P:actin nucleation"/>
    <property type="evidence" value="ECO:0007669"/>
    <property type="project" value="InterPro"/>
</dbReference>
<keyword evidence="4" id="KW-1185">Reference proteome</keyword>
<comment type="caution">
    <text evidence="3">The sequence shown here is derived from an EMBL/GenBank/DDBJ whole genome shotgun (WGS) entry which is preliminary data.</text>
</comment>
<dbReference type="InterPro" id="IPR027643">
    <property type="entry name" value="Formin-like_plant"/>
</dbReference>
<sequence length="168" mass="18641">MESLFGFASNECKGNRGKASANLNSQPKFIQFIDPRKAQNLAITLKALTITTEKVCCALKEGTDLPVQLISTLIKMAPTQEEEVKLRLYDGDVGLLGPADRLLKLMIEIPFVYKRLEALLFMSSLHGESSPLKDSLKTLEVACTKLKNSRLFLKLLEAVLKTGNRMNV</sequence>
<dbReference type="InterPro" id="IPR042201">
    <property type="entry name" value="FH2_Formin_sf"/>
</dbReference>
<dbReference type="Pfam" id="PF02181">
    <property type="entry name" value="FH2"/>
    <property type="match status" value="1"/>
</dbReference>
<evidence type="ECO:0000256" key="1">
    <source>
        <dbReference type="ARBA" id="ARBA00025793"/>
    </source>
</evidence>
<comment type="similarity">
    <text evidence="1">Belongs to the formin-like family. Class-I subfamily.</text>
</comment>
<dbReference type="PANTHER" id="PTHR23213:SF376">
    <property type="entry name" value="FORMIN-LIKE PROTEIN"/>
    <property type="match status" value="1"/>
</dbReference>
<accession>A0AAD5G8P1</accession>
<dbReference type="Gene3D" id="1.20.58.2220">
    <property type="entry name" value="Formin, FH2 domain"/>
    <property type="match status" value="1"/>
</dbReference>
<dbReference type="AlphaFoldDB" id="A0AAD5G8P1"/>
<protein>
    <recommendedName>
        <fullName evidence="2">FH2 domain-containing protein</fullName>
    </recommendedName>
</protein>
<gene>
    <name evidence="3" type="ORF">M8C21_023740</name>
</gene>
<name>A0AAD5G8P1_AMBAR</name>
<dbReference type="Proteomes" id="UP001206925">
    <property type="component" value="Unassembled WGS sequence"/>
</dbReference>
<feature type="non-terminal residue" evidence="3">
    <location>
        <position position="1"/>
    </location>
</feature>
<evidence type="ECO:0000313" key="4">
    <source>
        <dbReference type="Proteomes" id="UP001206925"/>
    </source>
</evidence>
<proteinExistence type="inferred from homology"/>
<evidence type="ECO:0000259" key="2">
    <source>
        <dbReference type="PROSITE" id="PS51444"/>
    </source>
</evidence>